<comment type="caution">
    <text evidence="2">The sequence shown here is derived from an EMBL/GenBank/DDBJ whole genome shotgun (WGS) entry which is preliminary data.</text>
</comment>
<name>A0A1V2I719_9ACTN</name>
<dbReference type="PROSITE" id="PS51257">
    <property type="entry name" value="PROKAR_LIPOPROTEIN"/>
    <property type="match status" value="1"/>
</dbReference>
<evidence type="ECO:0000256" key="1">
    <source>
        <dbReference type="SAM" id="SignalP"/>
    </source>
</evidence>
<organism evidence="2 3">
    <name type="scientific">Pseudofrankia asymbiotica</name>
    <dbReference type="NCBI Taxonomy" id="1834516"/>
    <lineage>
        <taxon>Bacteria</taxon>
        <taxon>Bacillati</taxon>
        <taxon>Actinomycetota</taxon>
        <taxon>Actinomycetes</taxon>
        <taxon>Frankiales</taxon>
        <taxon>Frankiaceae</taxon>
        <taxon>Pseudofrankia</taxon>
    </lineage>
</organism>
<reference evidence="3" key="1">
    <citation type="submission" date="2016-10" db="EMBL/GenBank/DDBJ databases">
        <title>Frankia sp. NRRL B-16386 Genome sequencing.</title>
        <authorList>
            <person name="Ghodhbane-Gtari F."/>
            <person name="Swanson E."/>
            <person name="Gueddou A."/>
            <person name="Hezbri K."/>
            <person name="Ktari K."/>
            <person name="Nouioui I."/>
            <person name="Morris K."/>
            <person name="Simpson S."/>
            <person name="Abebe-Akele F."/>
            <person name="Thomas K."/>
            <person name="Gtari M."/>
            <person name="Tisa L.S."/>
        </authorList>
    </citation>
    <scope>NUCLEOTIDE SEQUENCE [LARGE SCALE GENOMIC DNA]</scope>
    <source>
        <strain evidence="3">NRRL B-16386</strain>
    </source>
</reference>
<keyword evidence="1" id="KW-0732">Signal</keyword>
<keyword evidence="3" id="KW-1185">Reference proteome</keyword>
<accession>A0A1V2I719</accession>
<evidence type="ECO:0000313" key="3">
    <source>
        <dbReference type="Proteomes" id="UP000188929"/>
    </source>
</evidence>
<dbReference type="RefSeq" id="WP_131831543.1">
    <property type="nucleotide sequence ID" value="NZ_MOMC01000045.1"/>
</dbReference>
<dbReference type="EMBL" id="MOMC01000045">
    <property type="protein sequence ID" value="ONH27555.1"/>
    <property type="molecule type" value="Genomic_DNA"/>
</dbReference>
<proteinExistence type="predicted"/>
<feature type="signal peptide" evidence="1">
    <location>
        <begin position="1"/>
        <end position="25"/>
    </location>
</feature>
<dbReference type="AlphaFoldDB" id="A0A1V2I719"/>
<feature type="chain" id="PRO_5038879599" evidence="1">
    <location>
        <begin position="26"/>
        <end position="132"/>
    </location>
</feature>
<dbReference type="OrthoDB" id="5196359at2"/>
<sequence>MPMVPHRLSTVFAVGTLAGLFGLTAACSSGGDNTAACTSMQKSIQDLSTTSMSQVSDPTAMAKTYHDQAAEIRTTANGASGDVKSAGLRVAEAMDGLGTFVEGLASSTSTTPQMPDNTPLITAGTALQKACT</sequence>
<evidence type="ECO:0000313" key="2">
    <source>
        <dbReference type="EMBL" id="ONH27555.1"/>
    </source>
</evidence>
<gene>
    <name evidence="2" type="ORF">BL253_21980</name>
</gene>
<protein>
    <submittedName>
        <fullName evidence="2">Uncharacterized protein</fullName>
    </submittedName>
</protein>
<dbReference type="Proteomes" id="UP000188929">
    <property type="component" value="Unassembled WGS sequence"/>
</dbReference>